<sequence>MIDERHCLWCGRSLESAEHSGQLYCTAGHRTKQKEHKAKVADRVGLCPTPSKDSYINRGTAFRAAAIYGQYAYLCDCGRYHLTRNPGRTGRRTVGRRTVNQLARDIRGRSATRRIRSAHINTTRRDTRSGPAIDDPSGSHVA</sequence>
<evidence type="ECO:0000313" key="2">
    <source>
        <dbReference type="EMBL" id="AVN58343.1"/>
    </source>
</evidence>
<geneLocation type="plasmid" evidence="2">
    <name>pCBMA213_1</name>
</geneLocation>
<feature type="region of interest" description="Disordered" evidence="1">
    <location>
        <begin position="115"/>
        <end position="142"/>
    </location>
</feature>
<evidence type="ECO:0000256" key="1">
    <source>
        <dbReference type="SAM" id="MobiDB-lite"/>
    </source>
</evidence>
<dbReference type="AlphaFoldDB" id="A0A343VR19"/>
<name>A0A343VR19_9MYCO</name>
<dbReference type="EMBL" id="MF600313">
    <property type="protein sequence ID" value="AVN58343.1"/>
    <property type="molecule type" value="Genomic_DNA"/>
</dbReference>
<gene>
    <name evidence="2" type="ORF">B5P44_p00048</name>
</gene>
<protein>
    <submittedName>
        <fullName evidence="2">Uncharacterized protein</fullName>
    </submittedName>
</protein>
<accession>A0A343VR19</accession>
<reference evidence="2" key="1">
    <citation type="journal article" date="2018" name="Front. Microbiol.">
        <title>Beyond the Limits: tRNA Array Units in Mycobacterium Genomes.</title>
        <authorList>
            <person name="Morgado S.M."/>
            <person name="Vicente A.C."/>
        </authorList>
    </citation>
    <scope>NUCLEOTIDE SEQUENCE</scope>
    <source>
        <strain evidence="2">CBMA 213</strain>
        <plasmid evidence="2">pCBMA213_1</plasmid>
    </source>
</reference>
<proteinExistence type="predicted"/>
<organism evidence="2">
    <name type="scientific">Mycolicibacterium sp. CBMA 213</name>
    <dbReference type="NCBI Taxonomy" id="1968788"/>
    <lineage>
        <taxon>Bacteria</taxon>
        <taxon>Bacillati</taxon>
        <taxon>Actinomycetota</taxon>
        <taxon>Actinomycetes</taxon>
        <taxon>Mycobacteriales</taxon>
        <taxon>Mycobacteriaceae</taxon>
        <taxon>Mycolicibacterium</taxon>
    </lineage>
</organism>
<keyword evidence="2" id="KW-0614">Plasmid</keyword>